<dbReference type="Proteomes" id="UP000807769">
    <property type="component" value="Unassembled WGS sequence"/>
</dbReference>
<feature type="compositionally biased region" description="Basic and acidic residues" evidence="1">
    <location>
        <begin position="89"/>
        <end position="102"/>
    </location>
</feature>
<organism evidence="2 3">
    <name type="scientific">Suillus subaureus</name>
    <dbReference type="NCBI Taxonomy" id="48587"/>
    <lineage>
        <taxon>Eukaryota</taxon>
        <taxon>Fungi</taxon>
        <taxon>Dikarya</taxon>
        <taxon>Basidiomycota</taxon>
        <taxon>Agaricomycotina</taxon>
        <taxon>Agaricomycetes</taxon>
        <taxon>Agaricomycetidae</taxon>
        <taxon>Boletales</taxon>
        <taxon>Suillineae</taxon>
        <taxon>Suillaceae</taxon>
        <taxon>Suillus</taxon>
    </lineage>
</organism>
<feature type="compositionally biased region" description="Acidic residues" evidence="1">
    <location>
        <begin position="139"/>
        <end position="153"/>
    </location>
</feature>
<feature type="compositionally biased region" description="Acidic residues" evidence="1">
    <location>
        <begin position="70"/>
        <end position="88"/>
    </location>
</feature>
<sequence length="172" mass="19064">MFMHYHGGGVSHKPIFEATKCLLDDHNVLDKLPFIMEKEHEAQDSNSEMESDVEEDLDDNGEGKDKEGEGEGEDDIEGSGDEDGDENEDRGSSKEHDDEDIKGNGTRDPLTTEHLIDDDIVDEMDEFGYTSLDQVVVKDEDDDAPSDDDDLGAEDGKGQDYDEVEGMGFVDL</sequence>
<keyword evidence="3" id="KW-1185">Reference proteome</keyword>
<accession>A0A9P7EBF4</accession>
<evidence type="ECO:0000256" key="1">
    <source>
        <dbReference type="SAM" id="MobiDB-lite"/>
    </source>
</evidence>
<dbReference type="GeneID" id="64634159"/>
<dbReference type="AlphaFoldDB" id="A0A9P7EBF4"/>
<feature type="compositionally biased region" description="Acidic residues" evidence="1">
    <location>
        <begin position="47"/>
        <end position="60"/>
    </location>
</feature>
<evidence type="ECO:0000313" key="2">
    <source>
        <dbReference type="EMBL" id="KAG1816304.1"/>
    </source>
</evidence>
<evidence type="ECO:0000313" key="3">
    <source>
        <dbReference type="Proteomes" id="UP000807769"/>
    </source>
</evidence>
<reference evidence="2" key="1">
    <citation type="journal article" date="2020" name="New Phytol.">
        <title>Comparative genomics reveals dynamic genome evolution in host specialist ectomycorrhizal fungi.</title>
        <authorList>
            <person name="Lofgren L.A."/>
            <person name="Nguyen N.H."/>
            <person name="Vilgalys R."/>
            <person name="Ruytinx J."/>
            <person name="Liao H.L."/>
            <person name="Branco S."/>
            <person name="Kuo A."/>
            <person name="LaButti K."/>
            <person name="Lipzen A."/>
            <person name="Andreopoulos W."/>
            <person name="Pangilinan J."/>
            <person name="Riley R."/>
            <person name="Hundley H."/>
            <person name="Na H."/>
            <person name="Barry K."/>
            <person name="Grigoriev I.V."/>
            <person name="Stajich J.E."/>
            <person name="Kennedy P.G."/>
        </authorList>
    </citation>
    <scope>NUCLEOTIDE SEQUENCE</scope>
    <source>
        <strain evidence="2">MN1</strain>
    </source>
</reference>
<gene>
    <name evidence="2" type="ORF">BJ212DRAFT_1480754</name>
</gene>
<dbReference type="OrthoDB" id="2693427at2759"/>
<feature type="region of interest" description="Disordered" evidence="1">
    <location>
        <begin position="38"/>
        <end position="172"/>
    </location>
</feature>
<proteinExistence type="predicted"/>
<protein>
    <submittedName>
        <fullName evidence="2">Uncharacterized protein</fullName>
    </submittedName>
</protein>
<dbReference type="RefSeq" id="XP_041192977.1">
    <property type="nucleotide sequence ID" value="XM_041340143.1"/>
</dbReference>
<dbReference type="EMBL" id="JABBWG010000016">
    <property type="protein sequence ID" value="KAG1816304.1"/>
    <property type="molecule type" value="Genomic_DNA"/>
</dbReference>
<comment type="caution">
    <text evidence="2">The sequence shown here is derived from an EMBL/GenBank/DDBJ whole genome shotgun (WGS) entry which is preliminary data.</text>
</comment>
<name>A0A9P7EBF4_9AGAM</name>